<evidence type="ECO:0000313" key="2">
    <source>
        <dbReference type="Proteomes" id="UP000471166"/>
    </source>
</evidence>
<proteinExistence type="predicted"/>
<dbReference type="AlphaFoldDB" id="A0A6P1CRP6"/>
<dbReference type="EMBL" id="JAAGVB010000022">
    <property type="protein sequence ID" value="NEW34054.1"/>
    <property type="molecule type" value="Genomic_DNA"/>
</dbReference>
<dbReference type="Proteomes" id="UP000471166">
    <property type="component" value="Unassembled WGS sequence"/>
</dbReference>
<organism evidence="1 2">
    <name type="scientific">Nocardia cyriacigeorgica</name>
    <dbReference type="NCBI Taxonomy" id="135487"/>
    <lineage>
        <taxon>Bacteria</taxon>
        <taxon>Bacillati</taxon>
        <taxon>Actinomycetota</taxon>
        <taxon>Actinomycetes</taxon>
        <taxon>Mycobacteriales</taxon>
        <taxon>Nocardiaceae</taxon>
        <taxon>Nocardia</taxon>
    </lineage>
</organism>
<gene>
    <name evidence="1" type="ORF">GV791_16030</name>
</gene>
<name>A0A6P1CRP6_9NOCA</name>
<accession>A0A6P1CRP6</accession>
<dbReference type="RefSeq" id="WP_163845453.1">
    <property type="nucleotide sequence ID" value="NZ_AP026979.1"/>
</dbReference>
<protein>
    <submittedName>
        <fullName evidence="1">Uncharacterized protein</fullName>
    </submittedName>
</protein>
<sequence length="73" mass="8163">MPDDPVAVLRRWHDSGAIWRVTARRSDSVTITFYPCTGGEELDRLTSSDPALLRYVAGRDSSEDADRDAPGRR</sequence>
<reference evidence="1 2" key="1">
    <citation type="submission" date="2020-01" db="EMBL/GenBank/DDBJ databases">
        <title>Genetics and antimicrobial susceptibilities of Nocardia species isolated from the soil; a comparison with species isolated from humans.</title>
        <authorList>
            <person name="Carrasco G."/>
            <person name="Monzon S."/>
            <person name="Sansegundo M."/>
            <person name="Garcia E."/>
            <person name="Garrido N."/>
            <person name="Medina M.J."/>
            <person name="Villalon P."/>
            <person name="Ramirez-Arocha A.C."/>
            <person name="Jimenez P."/>
            <person name="Cuesta I."/>
            <person name="Valdezate S."/>
        </authorList>
    </citation>
    <scope>NUCLEOTIDE SEQUENCE [LARGE SCALE GENOMIC DNA]</scope>
    <source>
        <strain evidence="1 2">CNM20110626</strain>
    </source>
</reference>
<evidence type="ECO:0000313" key="1">
    <source>
        <dbReference type="EMBL" id="NEW34054.1"/>
    </source>
</evidence>
<comment type="caution">
    <text evidence="1">The sequence shown here is derived from an EMBL/GenBank/DDBJ whole genome shotgun (WGS) entry which is preliminary data.</text>
</comment>